<feature type="domain" description="Disease resistance N-terminal" evidence="4">
    <location>
        <begin position="9"/>
        <end position="98"/>
    </location>
</feature>
<dbReference type="OrthoDB" id="1743675at2759"/>
<dbReference type="Gene3D" id="1.20.5.4130">
    <property type="match status" value="1"/>
</dbReference>
<dbReference type="GO" id="GO:0000166">
    <property type="term" value="F:nucleotide binding"/>
    <property type="evidence" value="ECO:0007669"/>
    <property type="project" value="UniProtKB-KW"/>
</dbReference>
<sequence>MALVGEAFLSASIEVLLDRIVSRDVLRLIKGKKLEPVLLKKLKPTLMSVKAVLDDAENKQITNPSVKSWTDELKDAVYDAEDLLDEISTEALRNRSNPNIKPLL</sequence>
<dbReference type="InterPro" id="IPR041118">
    <property type="entry name" value="Rx_N"/>
</dbReference>
<keyword evidence="3" id="KW-0611">Plant defense</keyword>
<gene>
    <name evidence="5" type="ORF">GOBAR_AA04363</name>
</gene>
<evidence type="ECO:0000256" key="2">
    <source>
        <dbReference type="ARBA" id="ARBA00022741"/>
    </source>
</evidence>
<reference evidence="5 6" key="1">
    <citation type="submission" date="2015-01" db="EMBL/GenBank/DDBJ databases">
        <title>Genome of allotetraploid Gossypium barbadense reveals genomic plasticity and fiber elongation in cotton evolution.</title>
        <authorList>
            <person name="Chen X."/>
            <person name="Liu X."/>
            <person name="Zhao B."/>
            <person name="Zheng H."/>
            <person name="Hu Y."/>
            <person name="Lu G."/>
            <person name="Yang C."/>
            <person name="Chen J."/>
            <person name="Shan C."/>
            <person name="Zhang L."/>
            <person name="Zhou Y."/>
            <person name="Wang L."/>
            <person name="Guo W."/>
            <person name="Bai Y."/>
            <person name="Ruan J."/>
            <person name="Shangguan X."/>
            <person name="Mao Y."/>
            <person name="Jiang J."/>
            <person name="Zhu Y."/>
            <person name="Lei J."/>
            <person name="Kang H."/>
            <person name="Chen S."/>
            <person name="He X."/>
            <person name="Wang R."/>
            <person name="Wang Y."/>
            <person name="Chen J."/>
            <person name="Wang L."/>
            <person name="Yu S."/>
            <person name="Wang B."/>
            <person name="Wei J."/>
            <person name="Song S."/>
            <person name="Lu X."/>
            <person name="Gao Z."/>
            <person name="Gu W."/>
            <person name="Deng X."/>
            <person name="Ma D."/>
            <person name="Wang S."/>
            <person name="Liang W."/>
            <person name="Fang L."/>
            <person name="Cai C."/>
            <person name="Zhu X."/>
            <person name="Zhou B."/>
            <person name="Zhang Y."/>
            <person name="Chen Z."/>
            <person name="Xu S."/>
            <person name="Zhu R."/>
            <person name="Wang S."/>
            <person name="Zhang T."/>
            <person name="Zhao G."/>
        </authorList>
    </citation>
    <scope>NUCLEOTIDE SEQUENCE [LARGE SCALE GENOMIC DNA]</scope>
    <source>
        <strain evidence="6">cv. Xinhai21</strain>
        <tissue evidence="5">Leaf</tissue>
    </source>
</reference>
<dbReference type="GO" id="GO:0006952">
    <property type="term" value="P:defense response"/>
    <property type="evidence" value="ECO:0007669"/>
    <property type="project" value="UniProtKB-KW"/>
</dbReference>
<keyword evidence="1" id="KW-0677">Repeat</keyword>
<proteinExistence type="predicted"/>
<keyword evidence="2" id="KW-0547">Nucleotide-binding</keyword>
<evidence type="ECO:0000313" key="6">
    <source>
        <dbReference type="Proteomes" id="UP000239757"/>
    </source>
</evidence>
<dbReference type="Pfam" id="PF18052">
    <property type="entry name" value="Rx_N"/>
    <property type="match status" value="1"/>
</dbReference>
<evidence type="ECO:0000256" key="1">
    <source>
        <dbReference type="ARBA" id="ARBA00022737"/>
    </source>
</evidence>
<name>A0A2P5YKT7_GOSBA</name>
<evidence type="ECO:0000259" key="4">
    <source>
        <dbReference type="Pfam" id="PF18052"/>
    </source>
</evidence>
<accession>A0A2P5YKT7</accession>
<organism evidence="5 6">
    <name type="scientific">Gossypium barbadense</name>
    <name type="common">Sea Island cotton</name>
    <name type="synonym">Hibiscus barbadensis</name>
    <dbReference type="NCBI Taxonomy" id="3634"/>
    <lineage>
        <taxon>Eukaryota</taxon>
        <taxon>Viridiplantae</taxon>
        <taxon>Streptophyta</taxon>
        <taxon>Embryophyta</taxon>
        <taxon>Tracheophyta</taxon>
        <taxon>Spermatophyta</taxon>
        <taxon>Magnoliopsida</taxon>
        <taxon>eudicotyledons</taxon>
        <taxon>Gunneridae</taxon>
        <taxon>Pentapetalae</taxon>
        <taxon>rosids</taxon>
        <taxon>malvids</taxon>
        <taxon>Malvales</taxon>
        <taxon>Malvaceae</taxon>
        <taxon>Malvoideae</taxon>
        <taxon>Gossypium</taxon>
    </lineage>
</organism>
<evidence type="ECO:0000313" key="5">
    <source>
        <dbReference type="EMBL" id="PPS16215.1"/>
    </source>
</evidence>
<protein>
    <recommendedName>
        <fullName evidence="4">Disease resistance N-terminal domain-containing protein</fullName>
    </recommendedName>
</protein>
<dbReference type="Proteomes" id="UP000239757">
    <property type="component" value="Unassembled WGS sequence"/>
</dbReference>
<dbReference type="AlphaFoldDB" id="A0A2P5YKT7"/>
<evidence type="ECO:0000256" key="3">
    <source>
        <dbReference type="ARBA" id="ARBA00022821"/>
    </source>
</evidence>
<dbReference type="EMBL" id="KZ663053">
    <property type="protein sequence ID" value="PPS16215.1"/>
    <property type="molecule type" value="Genomic_DNA"/>
</dbReference>